<dbReference type="Pfam" id="PF17406">
    <property type="entry name" value="Nrap_D5"/>
    <property type="match status" value="1"/>
</dbReference>
<dbReference type="GO" id="GO:0003723">
    <property type="term" value="F:RNA binding"/>
    <property type="evidence" value="ECO:0007669"/>
    <property type="project" value="UniProtKB-KW"/>
</dbReference>
<dbReference type="Gene3D" id="3.30.70.3030">
    <property type="match status" value="1"/>
</dbReference>
<keyword evidence="14" id="KW-1185">Reference proteome</keyword>
<evidence type="ECO:0000313" key="14">
    <source>
        <dbReference type="Proteomes" id="UP000247233"/>
    </source>
</evidence>
<dbReference type="GO" id="GO:0032040">
    <property type="term" value="C:small-subunit processome"/>
    <property type="evidence" value="ECO:0007669"/>
    <property type="project" value="TreeGrafter"/>
</dbReference>
<dbReference type="GO" id="GO:0032545">
    <property type="term" value="C:CURI complex"/>
    <property type="evidence" value="ECO:0007669"/>
    <property type="project" value="TreeGrafter"/>
</dbReference>
<dbReference type="GeneID" id="37066683"/>
<dbReference type="Pfam" id="PF17407">
    <property type="entry name" value="Nrap_D6"/>
    <property type="match status" value="1"/>
</dbReference>
<accession>A0A317UWZ8</accession>
<evidence type="ECO:0000259" key="10">
    <source>
        <dbReference type="Pfam" id="PF17405"/>
    </source>
</evidence>
<comment type="similarity">
    <text evidence="2 5">Belongs to the NRAP family.</text>
</comment>
<comment type="subcellular location">
    <subcellularLocation>
        <location evidence="1 5">Nucleus</location>
        <location evidence="1 5">Nucleolus</location>
    </subcellularLocation>
</comment>
<dbReference type="VEuPathDB" id="FungiDB:BO70DRAFT_366843"/>
<comment type="caution">
    <text evidence="13">The sequence shown here is derived from an EMBL/GenBank/DDBJ whole genome shotgun (WGS) entry which is preliminary data.</text>
</comment>
<dbReference type="Pfam" id="PF03813">
    <property type="entry name" value="Nrap"/>
    <property type="match status" value="1"/>
</dbReference>
<dbReference type="EMBL" id="MSFL01000054">
    <property type="protein sequence ID" value="PWY65042.1"/>
    <property type="molecule type" value="Genomic_DNA"/>
</dbReference>
<evidence type="ECO:0000256" key="1">
    <source>
        <dbReference type="ARBA" id="ARBA00004604"/>
    </source>
</evidence>
<proteinExistence type="inferred from homology"/>
<keyword evidence="4 5" id="KW-0539">Nucleus</keyword>
<sequence length="1120" mass="125596">MSAHTAKRRRLSPSPDDAPNVQHFDSDANFKSNPNRPCDGDEPKEQPHKMEISSSHIAGRGKNDSSAELARASGFYKSSFFKLQMDELLSELRPNYDKQILRLQETLHQLKTVIECLPDRPPKLALEAEKELRGVYGITVPYPEPRPGRDAKYTVAYSKPTNINVVGSVSLKTGAKSTGPFTVDLAVTMPNTLFQEKDYVNYRFFHKRAFYIANIAAGLREASGLNLDVKFGLQDGDSLRPVIILEFDAGDKKEPHVQIRIITAVQDSLFPMHRTLPSKNNIRQGSADMLALEGSTPFYNAALRSEATVALYHKYLYNSARSCDTFRDACILGRLWLRQRGFGSPLYTGGFGGFEWTALMSLLFEGGGPNGKPILLRSYSSYQLFKATLQFLAGRDLTHPLLFFATDISFPSRSPTLYDGKRGLNVLYKMTNWSYASLRREANTTVNMLNESRDDNFDKVFIVKVNEPLLKFDRIVKLPSPDSTNILRNLRNQTSIYDVIAEALGDRADHIHIYSDTTEPWAMEAKTNRKPENKGIFIGLLLNTENAARVVDHGPSAEEKEEAESFRAFWGEKAELRRFKDGSIRESLVWADEASSPSIIYQILAYVLRRHFNYTEDDVGYVGDEYDQKVRQSGGDVFSYSSPSFQLITDAFKAVQKSIQGMDGVPLTVRHLAPASSSLRYTALQIQGAAGTACDPADIVLQFESSARWPDDLKAIQMTKAAFLVKIGDFLKSAGVASLCRVGLENESSVILNNAFLDITHTTGVVFRLRIHHDREQLLLERLLKDRGLCSLAKQQLAYSLSAYKRQFIQAPRLTQAICTLCTRFPLLSPTIRLVKHWINCHLLAGHVNEELVELLVVRVFTQPYPWGAPSSVMAGFLRTLHLLSRWDWQQEALIVDFGELDKSLIEVIQTRFSAWRSIDPTMNTVALFVASDIDTDGVTWTQHEMPPKVVAARMCSLAKAAMKLVREQGYGLAISDLFKTSLSPYDFIINIRSGLLHERSTLSAKFRNLREQKSGQPVRLEIIRSFVRDLQACYSPNIIFFYSGDSCNVIAGLWNPQVLKPKTWTLKLAHSTCPVHPAGSKANDEVSINCKAILDEISRLGATLVDSIKVQKAGLVLEE</sequence>
<dbReference type="PANTHER" id="PTHR17972">
    <property type="entry name" value="NUCLEOLAR RNA-ASSOCIATED PROTEIN"/>
    <property type="match status" value="1"/>
</dbReference>
<feature type="region of interest" description="Disordered" evidence="6">
    <location>
        <begin position="1"/>
        <end position="65"/>
    </location>
</feature>
<evidence type="ECO:0000259" key="8">
    <source>
        <dbReference type="Pfam" id="PF17403"/>
    </source>
</evidence>
<dbReference type="GO" id="GO:0006409">
    <property type="term" value="P:tRNA export from nucleus"/>
    <property type="evidence" value="ECO:0007669"/>
    <property type="project" value="TreeGrafter"/>
</dbReference>
<keyword evidence="3 5" id="KW-0694">RNA-binding</keyword>
<dbReference type="Pfam" id="PF17404">
    <property type="entry name" value="Nrap_D3"/>
    <property type="match status" value="1"/>
</dbReference>
<keyword evidence="5" id="KW-0687">Ribonucleoprotein</keyword>
<evidence type="ECO:0000259" key="12">
    <source>
        <dbReference type="Pfam" id="PF17407"/>
    </source>
</evidence>
<keyword evidence="5" id="KW-0690">Ribosome biogenesis</keyword>
<dbReference type="FunFam" id="1.10.1410.10:FF:000014">
    <property type="entry name" value="U3 small nucleolar RNA-associated protein 22"/>
    <property type="match status" value="1"/>
</dbReference>
<evidence type="ECO:0000256" key="4">
    <source>
        <dbReference type="ARBA" id="ARBA00023242"/>
    </source>
</evidence>
<evidence type="ECO:0000256" key="5">
    <source>
        <dbReference type="RuleBase" id="RU364032"/>
    </source>
</evidence>
<dbReference type="Proteomes" id="UP000247233">
    <property type="component" value="Unassembled WGS sequence"/>
</dbReference>
<feature type="compositionally biased region" description="Basic and acidic residues" evidence="6">
    <location>
        <begin position="38"/>
        <end position="51"/>
    </location>
</feature>
<dbReference type="InterPro" id="IPR035082">
    <property type="entry name" value="Nrap_D1"/>
</dbReference>
<feature type="domain" description="Nrap protein" evidence="12">
    <location>
        <begin position="983"/>
        <end position="1109"/>
    </location>
</feature>
<dbReference type="InterPro" id="IPR035369">
    <property type="entry name" value="Nrap_D4"/>
</dbReference>
<dbReference type="InterPro" id="IPR035370">
    <property type="entry name" value="Nrap_D5"/>
</dbReference>
<dbReference type="OrthoDB" id="10251401at2759"/>
<dbReference type="Pfam" id="PF17403">
    <property type="entry name" value="Nrap_D2"/>
    <property type="match status" value="1"/>
</dbReference>
<dbReference type="PANTHER" id="PTHR17972:SF0">
    <property type="entry name" value="NUCLEOLAR PROTEIN 6"/>
    <property type="match status" value="1"/>
</dbReference>
<evidence type="ECO:0000256" key="6">
    <source>
        <dbReference type="SAM" id="MobiDB-lite"/>
    </source>
</evidence>
<organism evidence="13 14">
    <name type="scientific">Aspergillus heteromorphus CBS 117.55</name>
    <dbReference type="NCBI Taxonomy" id="1448321"/>
    <lineage>
        <taxon>Eukaryota</taxon>
        <taxon>Fungi</taxon>
        <taxon>Dikarya</taxon>
        <taxon>Ascomycota</taxon>
        <taxon>Pezizomycotina</taxon>
        <taxon>Eurotiomycetes</taxon>
        <taxon>Eurotiomycetidae</taxon>
        <taxon>Eurotiales</taxon>
        <taxon>Aspergillaceae</taxon>
        <taxon>Aspergillus</taxon>
        <taxon>Aspergillus subgen. Circumdati</taxon>
    </lineage>
</organism>
<feature type="domain" description="Nrap protein" evidence="8">
    <location>
        <begin position="325"/>
        <end position="464"/>
    </location>
</feature>
<dbReference type="Gene3D" id="1.10.1410.10">
    <property type="match status" value="2"/>
</dbReference>
<evidence type="ECO:0000313" key="13">
    <source>
        <dbReference type="EMBL" id="PWY65042.1"/>
    </source>
</evidence>
<dbReference type="InterPro" id="IPR035371">
    <property type="entry name" value="Nrap_D6"/>
</dbReference>
<dbReference type="GO" id="GO:0034456">
    <property type="term" value="C:UTP-C complex"/>
    <property type="evidence" value="ECO:0007669"/>
    <property type="project" value="TreeGrafter"/>
</dbReference>
<dbReference type="InterPro" id="IPR035367">
    <property type="entry name" value="Nrap_D2"/>
</dbReference>
<feature type="domain" description="Nrap protein" evidence="7">
    <location>
        <begin position="183"/>
        <end position="320"/>
    </location>
</feature>
<feature type="compositionally biased region" description="Basic residues" evidence="6">
    <location>
        <begin position="1"/>
        <end position="11"/>
    </location>
</feature>
<evidence type="ECO:0000256" key="2">
    <source>
        <dbReference type="ARBA" id="ARBA00006674"/>
    </source>
</evidence>
<evidence type="ECO:0000256" key="3">
    <source>
        <dbReference type="ARBA" id="ARBA00022884"/>
    </source>
</evidence>
<name>A0A317UWZ8_9EURO</name>
<dbReference type="GO" id="GO:0006364">
    <property type="term" value="P:rRNA processing"/>
    <property type="evidence" value="ECO:0007669"/>
    <property type="project" value="UniProtKB-KW"/>
</dbReference>
<feature type="domain" description="Nrap protein" evidence="9">
    <location>
        <begin position="470"/>
        <end position="613"/>
    </location>
</feature>
<gene>
    <name evidence="13" type="ORF">BO70DRAFT_366843</name>
</gene>
<dbReference type="RefSeq" id="XP_025394412.1">
    <property type="nucleotide sequence ID" value="XM_025544446.1"/>
</dbReference>
<keyword evidence="5" id="KW-0698">rRNA processing</keyword>
<feature type="domain" description="Nrap protein" evidence="10">
    <location>
        <begin position="628"/>
        <end position="823"/>
    </location>
</feature>
<evidence type="ECO:0000259" key="11">
    <source>
        <dbReference type="Pfam" id="PF17406"/>
    </source>
</evidence>
<reference evidence="13 14" key="1">
    <citation type="submission" date="2016-12" db="EMBL/GenBank/DDBJ databases">
        <title>The genomes of Aspergillus section Nigri reveals drivers in fungal speciation.</title>
        <authorList>
            <consortium name="DOE Joint Genome Institute"/>
            <person name="Vesth T.C."/>
            <person name="Nybo J."/>
            <person name="Theobald S."/>
            <person name="Brandl J."/>
            <person name="Frisvad J.C."/>
            <person name="Nielsen K.F."/>
            <person name="Lyhne E.K."/>
            <person name="Kogle M.E."/>
            <person name="Kuo A."/>
            <person name="Riley R."/>
            <person name="Clum A."/>
            <person name="Nolan M."/>
            <person name="Lipzen A."/>
            <person name="Salamov A."/>
            <person name="Henrissat B."/>
            <person name="Wiebenga A."/>
            <person name="De Vries R.P."/>
            <person name="Grigoriev I.V."/>
            <person name="Mortensen U.H."/>
            <person name="Andersen M.R."/>
            <person name="Baker S.E."/>
        </authorList>
    </citation>
    <scope>NUCLEOTIDE SEQUENCE [LARGE SCALE GENOMIC DNA]</scope>
    <source>
        <strain evidence="13 14">CBS 117.55</strain>
    </source>
</reference>
<dbReference type="InterPro" id="IPR035368">
    <property type="entry name" value="Nrap_D3"/>
</dbReference>
<dbReference type="STRING" id="1448321.A0A317UWZ8"/>
<evidence type="ECO:0000259" key="9">
    <source>
        <dbReference type="Pfam" id="PF17404"/>
    </source>
</evidence>
<dbReference type="Pfam" id="PF17405">
    <property type="entry name" value="Nrap_D4"/>
    <property type="match status" value="1"/>
</dbReference>
<feature type="domain" description="Nrap protein" evidence="11">
    <location>
        <begin position="825"/>
        <end position="980"/>
    </location>
</feature>
<evidence type="ECO:0000259" key="7">
    <source>
        <dbReference type="Pfam" id="PF03813"/>
    </source>
</evidence>
<dbReference type="InterPro" id="IPR005554">
    <property type="entry name" value="NOL6/Upt22"/>
</dbReference>
<protein>
    <recommendedName>
        <fullName evidence="5">U3 small nucleolar RNA-associated protein 22</fullName>
    </recommendedName>
</protein>
<dbReference type="AlphaFoldDB" id="A0A317UWZ8"/>